<accession>A0AAD4MJP4</accession>
<evidence type="ECO:0000256" key="1">
    <source>
        <dbReference type="SAM" id="Phobius"/>
    </source>
</evidence>
<name>A0AAD4MJP4_9BILA</name>
<evidence type="ECO:0000313" key="3">
    <source>
        <dbReference type="Proteomes" id="UP001201812"/>
    </source>
</evidence>
<proteinExistence type="predicted"/>
<dbReference type="EMBL" id="JAKKPZ010000811">
    <property type="protein sequence ID" value="KAI1692174.1"/>
    <property type="molecule type" value="Genomic_DNA"/>
</dbReference>
<gene>
    <name evidence="2" type="ORF">DdX_21403</name>
</gene>
<sequence>MKWVSDAYITYNAICGLLKHMFDFDISSELLESVPGIVVLLIVIVFLGASLLYCKRNKRNGNGNANSCDEIENSDGPEEEAVLFINRPSFRV</sequence>
<organism evidence="2 3">
    <name type="scientific">Ditylenchus destructor</name>
    <dbReference type="NCBI Taxonomy" id="166010"/>
    <lineage>
        <taxon>Eukaryota</taxon>
        <taxon>Metazoa</taxon>
        <taxon>Ecdysozoa</taxon>
        <taxon>Nematoda</taxon>
        <taxon>Chromadorea</taxon>
        <taxon>Rhabditida</taxon>
        <taxon>Tylenchina</taxon>
        <taxon>Tylenchomorpha</taxon>
        <taxon>Sphaerularioidea</taxon>
        <taxon>Anguinidae</taxon>
        <taxon>Anguininae</taxon>
        <taxon>Ditylenchus</taxon>
    </lineage>
</organism>
<keyword evidence="1" id="KW-0812">Transmembrane</keyword>
<evidence type="ECO:0000313" key="2">
    <source>
        <dbReference type="EMBL" id="KAI1692174.1"/>
    </source>
</evidence>
<protein>
    <submittedName>
        <fullName evidence="2">Uncharacterized protein</fullName>
    </submittedName>
</protein>
<dbReference type="AlphaFoldDB" id="A0AAD4MJP4"/>
<reference evidence="2" key="1">
    <citation type="submission" date="2022-01" db="EMBL/GenBank/DDBJ databases">
        <title>Genome Sequence Resource for Two Populations of Ditylenchus destructor, the Migratory Endoparasitic Phytonematode.</title>
        <authorList>
            <person name="Zhang H."/>
            <person name="Lin R."/>
            <person name="Xie B."/>
        </authorList>
    </citation>
    <scope>NUCLEOTIDE SEQUENCE</scope>
    <source>
        <strain evidence="2">BazhouSP</strain>
    </source>
</reference>
<keyword evidence="1" id="KW-1133">Transmembrane helix</keyword>
<feature type="transmembrane region" description="Helical" evidence="1">
    <location>
        <begin position="34"/>
        <end position="54"/>
    </location>
</feature>
<dbReference type="Proteomes" id="UP001201812">
    <property type="component" value="Unassembled WGS sequence"/>
</dbReference>
<keyword evidence="1" id="KW-0472">Membrane</keyword>
<keyword evidence="3" id="KW-1185">Reference proteome</keyword>
<comment type="caution">
    <text evidence="2">The sequence shown here is derived from an EMBL/GenBank/DDBJ whole genome shotgun (WGS) entry which is preliminary data.</text>
</comment>